<evidence type="ECO:0000256" key="1">
    <source>
        <dbReference type="SAM" id="MobiDB-lite"/>
    </source>
</evidence>
<dbReference type="Proteomes" id="UP000015103">
    <property type="component" value="Unassembled WGS sequence"/>
</dbReference>
<reference evidence="2" key="1">
    <citation type="submission" date="2015-05" db="UniProtKB">
        <authorList>
            <consortium name="EnsemblMetazoa"/>
        </authorList>
    </citation>
    <scope>IDENTIFICATION</scope>
</reference>
<sequence>MSEAEAMLKSLKRKDSNDSSLDPAAKKPRNSEIECIVISGTDSESPVPDLCQVASTEKQNGEVLSKNGRSIISINLESDSENDVPNVGLTTTVVPECDVEMVTLADSNQITKENKDKIEAPDERKLSKCTVEEEPAEQPSFSLNDEVQHFSVILLSDSEDDEQASQLFSQHVESSSLMAPYDQLKIKNEVTENYEVRMNEYDDEDRPIEDSNFGMFEEHFIHCSQEISLLESTKSLETNSSTSQSADKNSFIMKANSIREGIDDCNDVFIEDGSSSAVHISSDDLQKKQETIDCEKTLTKDDTLKMTDSEFPTKIREVKHLSKRKPRQ</sequence>
<feature type="region of interest" description="Disordered" evidence="1">
    <location>
        <begin position="1"/>
        <end position="31"/>
    </location>
</feature>
<protein>
    <submittedName>
        <fullName evidence="2">Uncharacterized protein</fullName>
    </submittedName>
</protein>
<dbReference type="HOGENOM" id="CLU_848816_0_0_1"/>
<evidence type="ECO:0000313" key="3">
    <source>
        <dbReference type="Proteomes" id="UP000015103"/>
    </source>
</evidence>
<dbReference type="VEuPathDB" id="VectorBase:RPRC005806"/>
<keyword evidence="3" id="KW-1185">Reference proteome</keyword>
<name>T1HP32_RHOPR</name>
<accession>T1HP32</accession>
<organism evidence="2 3">
    <name type="scientific">Rhodnius prolixus</name>
    <name type="common">Triatomid bug</name>
    <dbReference type="NCBI Taxonomy" id="13249"/>
    <lineage>
        <taxon>Eukaryota</taxon>
        <taxon>Metazoa</taxon>
        <taxon>Ecdysozoa</taxon>
        <taxon>Arthropoda</taxon>
        <taxon>Hexapoda</taxon>
        <taxon>Insecta</taxon>
        <taxon>Pterygota</taxon>
        <taxon>Neoptera</taxon>
        <taxon>Paraneoptera</taxon>
        <taxon>Hemiptera</taxon>
        <taxon>Heteroptera</taxon>
        <taxon>Panheteroptera</taxon>
        <taxon>Cimicomorpha</taxon>
        <taxon>Reduviidae</taxon>
        <taxon>Triatominae</taxon>
        <taxon>Rhodnius</taxon>
    </lineage>
</organism>
<dbReference type="EMBL" id="ACPB03013520">
    <property type="status" value="NOT_ANNOTATED_CDS"/>
    <property type="molecule type" value="Genomic_DNA"/>
</dbReference>
<dbReference type="InParanoid" id="T1HP32"/>
<proteinExistence type="predicted"/>
<evidence type="ECO:0000313" key="2">
    <source>
        <dbReference type="EnsemblMetazoa" id="RPRC005806-PA"/>
    </source>
</evidence>
<dbReference type="AlphaFoldDB" id="T1HP32"/>
<dbReference type="EnsemblMetazoa" id="RPRC005806-RA">
    <property type="protein sequence ID" value="RPRC005806-PA"/>
    <property type="gene ID" value="RPRC005806"/>
</dbReference>